<organism evidence="2 3">
    <name type="scientific">Phytoactinopolyspora mesophila</name>
    <dbReference type="NCBI Taxonomy" id="2650750"/>
    <lineage>
        <taxon>Bacteria</taxon>
        <taxon>Bacillati</taxon>
        <taxon>Actinomycetota</taxon>
        <taxon>Actinomycetes</taxon>
        <taxon>Jiangellales</taxon>
        <taxon>Jiangellaceae</taxon>
        <taxon>Phytoactinopolyspora</taxon>
    </lineage>
</organism>
<dbReference type="AlphaFoldDB" id="A0A7K3M0I5"/>
<dbReference type="PANTHER" id="PTHR18964:SF173">
    <property type="entry name" value="GLUCOKINASE"/>
    <property type="match status" value="1"/>
</dbReference>
<dbReference type="InterPro" id="IPR043129">
    <property type="entry name" value="ATPase_NBD"/>
</dbReference>
<dbReference type="PANTHER" id="PTHR18964">
    <property type="entry name" value="ROK (REPRESSOR, ORF, KINASE) FAMILY"/>
    <property type="match status" value="1"/>
</dbReference>
<proteinExistence type="inferred from homology"/>
<sequence>MQVGTPGRGHADESAPTAASIISLLAAEHVNSRRDIARELGLAPSTVSLRVQELIDSGLVVEDGSGTSTGGRRPRMLRINRSAGHVLVADLGGRHARLARMDLLGEPREAADITLDVAAGPEAALETLAASLAQLNDGAADLGGLRGVGLALPGPVDVWHGRVDSPSRMPGWHHFPIRDWMANRFAVPCAVENDANAMALAEHRAHHQQLPHARHSILAKAGAAIGCGLIVDGRIYRGGSGAAGDITHVRVSAADHRACSCGNVGCLETIASGSALVRALREDGLDVNSTAEVVEATRNADPIATTRVRNAGRSLGETLSPVVNFVNPDAVFLGGLLSVVEPFVAAVRSQLYEGCHPLITRDLHIGQSRTGPDAGIRGVGRAILDQIFAPA</sequence>
<dbReference type="Gene3D" id="1.10.10.10">
    <property type="entry name" value="Winged helix-like DNA-binding domain superfamily/Winged helix DNA-binding domain"/>
    <property type="match status" value="1"/>
</dbReference>
<dbReference type="InterPro" id="IPR036388">
    <property type="entry name" value="WH-like_DNA-bd_sf"/>
</dbReference>
<evidence type="ECO:0000313" key="2">
    <source>
        <dbReference type="EMBL" id="NDL56784.1"/>
    </source>
</evidence>
<comment type="caution">
    <text evidence="2">The sequence shown here is derived from an EMBL/GenBank/DDBJ whole genome shotgun (WGS) entry which is preliminary data.</text>
</comment>
<dbReference type="SUPFAM" id="SSF46785">
    <property type="entry name" value="Winged helix' DNA-binding domain"/>
    <property type="match status" value="1"/>
</dbReference>
<protein>
    <submittedName>
        <fullName evidence="2">ROK family protein</fullName>
    </submittedName>
</protein>
<dbReference type="Proteomes" id="UP000460435">
    <property type="component" value="Unassembled WGS sequence"/>
</dbReference>
<accession>A0A7K3M0I5</accession>
<dbReference type="InterPro" id="IPR000600">
    <property type="entry name" value="ROK"/>
</dbReference>
<name>A0A7K3M0I5_9ACTN</name>
<comment type="similarity">
    <text evidence="1">Belongs to the ROK (NagC/XylR) family.</text>
</comment>
<dbReference type="Pfam" id="PF13412">
    <property type="entry name" value="HTH_24"/>
    <property type="match status" value="1"/>
</dbReference>
<dbReference type="EMBL" id="WLZY01000002">
    <property type="protein sequence ID" value="NDL56784.1"/>
    <property type="molecule type" value="Genomic_DNA"/>
</dbReference>
<gene>
    <name evidence="2" type="ORF">F7O44_06835</name>
</gene>
<dbReference type="SUPFAM" id="SSF53067">
    <property type="entry name" value="Actin-like ATPase domain"/>
    <property type="match status" value="1"/>
</dbReference>
<evidence type="ECO:0000256" key="1">
    <source>
        <dbReference type="ARBA" id="ARBA00006479"/>
    </source>
</evidence>
<reference evidence="2 3" key="1">
    <citation type="submission" date="2019-11" db="EMBL/GenBank/DDBJ databases">
        <authorList>
            <person name="Li X.-J."/>
            <person name="Feng X.-M."/>
        </authorList>
    </citation>
    <scope>NUCLEOTIDE SEQUENCE [LARGE SCALE GENOMIC DNA]</scope>
    <source>
        <strain evidence="2 3">XMNu-373</strain>
    </source>
</reference>
<dbReference type="Gene3D" id="3.30.420.40">
    <property type="match status" value="2"/>
</dbReference>
<dbReference type="InterPro" id="IPR036390">
    <property type="entry name" value="WH_DNA-bd_sf"/>
</dbReference>
<dbReference type="RefSeq" id="WP_162449491.1">
    <property type="nucleotide sequence ID" value="NZ_WLZY01000002.1"/>
</dbReference>
<evidence type="ECO:0000313" key="3">
    <source>
        <dbReference type="Proteomes" id="UP000460435"/>
    </source>
</evidence>
<keyword evidence="3" id="KW-1185">Reference proteome</keyword>
<dbReference type="Pfam" id="PF00480">
    <property type="entry name" value="ROK"/>
    <property type="match status" value="1"/>
</dbReference>